<evidence type="ECO:0000256" key="2">
    <source>
        <dbReference type="ARBA" id="ARBA00022448"/>
    </source>
</evidence>
<sequence>MFRPLGAPRILLPILAFCAVYALLAVTVENSYHQLTLTLVPVWAIFGLSWNLLSGMTGLISFGHAAFFGLGAYTVALLFVKAGLTPWLGIPVAGLVGGLSGLLIGLPTFRLRGHYFALAMLAYPLALLNVFLWLGYQEVSLPLMRDSGWAFMQFADHRVYILIALGLLLAAMLAMRLVERSRYGMALMAIKQNEAAAEAVGIDTRRLKLVTIALSGALAGAIGGFHAVILLVVTPEAVFGMLISAQALTVAMFGGVGTVWGPVLGALVLIPLGETLHARFGAVLPGIQGVVFGTAIIAVILLAPEGLYWKAADLLRRRRAGSGPEAVPQGREGPAAPPTPAARTAPGPEAPAILRAEGVSKSFGGVRAVREVSFTVRRGEILGVIGPNGAGKTTLFNLLNGFVRPDAGRVLLDGRDVTGVAPNRLCRAGVGRTFQVVRPFARMSVADNVMSGAQVHAASAEEAREMARRAMRRVGLGGMEDARAGALSNLDLRLMELARALAGNPRLLLLDETFAGLGAPEVEQLLGVIRGVAAEGVTVVIIEHTLHAMVRLVDRFVVLDNGAVLAEGLPQEVTGNRAVVEAYLGSKWIAHAGD</sequence>
<dbReference type="CDD" id="cd06581">
    <property type="entry name" value="TM_PBP1_LivM_like"/>
    <property type="match status" value="1"/>
</dbReference>
<feature type="domain" description="ABC transporter" evidence="11">
    <location>
        <begin position="354"/>
        <end position="586"/>
    </location>
</feature>
<dbReference type="Pfam" id="PF12399">
    <property type="entry name" value="BCA_ABC_TP_C"/>
    <property type="match status" value="1"/>
</dbReference>
<feature type="transmembrane region" description="Helical" evidence="10">
    <location>
        <begin position="116"/>
        <end position="136"/>
    </location>
</feature>
<dbReference type="InterPro" id="IPR051120">
    <property type="entry name" value="ABC_AA/LPS_Transport"/>
</dbReference>
<dbReference type="Pfam" id="PF00005">
    <property type="entry name" value="ABC_tran"/>
    <property type="match status" value="1"/>
</dbReference>
<feature type="transmembrane region" description="Helical" evidence="10">
    <location>
        <begin position="245"/>
        <end position="270"/>
    </location>
</feature>
<protein>
    <submittedName>
        <fullName evidence="12">Branched-chain amino acid ABC transporter ATP-binding protein/permease</fullName>
    </submittedName>
</protein>
<feature type="transmembrane region" description="Helical" evidence="10">
    <location>
        <begin position="159"/>
        <end position="178"/>
    </location>
</feature>
<comment type="caution">
    <text evidence="12">The sequence shown here is derived from an EMBL/GenBank/DDBJ whole genome shotgun (WGS) entry which is preliminary data.</text>
</comment>
<evidence type="ECO:0000313" key="12">
    <source>
        <dbReference type="EMBL" id="MCI0755012.1"/>
    </source>
</evidence>
<evidence type="ECO:0000256" key="10">
    <source>
        <dbReference type="SAM" id="Phobius"/>
    </source>
</evidence>
<evidence type="ECO:0000256" key="6">
    <source>
        <dbReference type="ARBA" id="ARBA00022840"/>
    </source>
</evidence>
<dbReference type="PROSITE" id="PS50893">
    <property type="entry name" value="ABC_TRANSPORTER_2"/>
    <property type="match status" value="1"/>
</dbReference>
<evidence type="ECO:0000256" key="1">
    <source>
        <dbReference type="ARBA" id="ARBA00004651"/>
    </source>
</evidence>
<reference evidence="12 13" key="1">
    <citation type="submission" date="2022-03" db="EMBL/GenBank/DDBJ databases">
        <title>Complete genome analysis of Roseomonas KG 17.1 : a prolific producer of plant growth promoters.</title>
        <authorList>
            <person name="Saadouli I."/>
            <person name="Najjari A."/>
            <person name="Mosbah A."/>
            <person name="Ouzari H.I."/>
        </authorList>
    </citation>
    <scope>NUCLEOTIDE SEQUENCE [LARGE SCALE GENOMIC DNA]</scope>
    <source>
        <strain evidence="12 13">KG17-1</strain>
    </source>
</reference>
<dbReference type="GO" id="GO:0005524">
    <property type="term" value="F:ATP binding"/>
    <property type="evidence" value="ECO:0007669"/>
    <property type="project" value="UniProtKB-KW"/>
</dbReference>
<keyword evidence="3" id="KW-1003">Cell membrane</keyword>
<evidence type="ECO:0000256" key="3">
    <source>
        <dbReference type="ARBA" id="ARBA00022475"/>
    </source>
</evidence>
<evidence type="ECO:0000256" key="8">
    <source>
        <dbReference type="ARBA" id="ARBA00023136"/>
    </source>
</evidence>
<feature type="transmembrane region" description="Helical" evidence="10">
    <location>
        <begin position="282"/>
        <end position="303"/>
    </location>
</feature>
<dbReference type="Gene3D" id="3.40.50.300">
    <property type="entry name" value="P-loop containing nucleotide triphosphate hydrolases"/>
    <property type="match status" value="1"/>
</dbReference>
<dbReference type="InterPro" id="IPR003593">
    <property type="entry name" value="AAA+_ATPase"/>
</dbReference>
<keyword evidence="5" id="KW-0547">Nucleotide-binding</keyword>
<keyword evidence="8 10" id="KW-0472">Membrane</keyword>
<proteinExistence type="predicted"/>
<dbReference type="InterPro" id="IPR001851">
    <property type="entry name" value="ABC_transp_permease"/>
</dbReference>
<accession>A0ABS9W6Z6</accession>
<dbReference type="SUPFAM" id="SSF52540">
    <property type="entry name" value="P-loop containing nucleoside triphosphate hydrolases"/>
    <property type="match status" value="1"/>
</dbReference>
<dbReference type="RefSeq" id="WP_120009553.1">
    <property type="nucleotide sequence ID" value="NZ_JALBUU010000028.1"/>
</dbReference>
<keyword evidence="13" id="KW-1185">Reference proteome</keyword>
<keyword evidence="4 10" id="KW-0812">Transmembrane</keyword>
<evidence type="ECO:0000256" key="7">
    <source>
        <dbReference type="ARBA" id="ARBA00022989"/>
    </source>
</evidence>
<dbReference type="PANTHER" id="PTHR45772:SF7">
    <property type="entry name" value="AMINO ACID ABC TRANSPORTER ATP-BINDING PROTEIN"/>
    <property type="match status" value="1"/>
</dbReference>
<gene>
    <name evidence="12" type="ORF">MON41_14915</name>
</gene>
<evidence type="ECO:0000256" key="4">
    <source>
        <dbReference type="ARBA" id="ARBA00022692"/>
    </source>
</evidence>
<evidence type="ECO:0000256" key="9">
    <source>
        <dbReference type="SAM" id="MobiDB-lite"/>
    </source>
</evidence>
<feature type="region of interest" description="Disordered" evidence="9">
    <location>
        <begin position="321"/>
        <end position="348"/>
    </location>
</feature>
<name>A0ABS9W6Z6_9PROT</name>
<feature type="transmembrane region" description="Helical" evidence="10">
    <location>
        <begin position="90"/>
        <end position="109"/>
    </location>
</feature>
<dbReference type="InterPro" id="IPR032823">
    <property type="entry name" value="BCA_ABC_TP_C"/>
</dbReference>
<dbReference type="Proteomes" id="UP001201985">
    <property type="component" value="Unassembled WGS sequence"/>
</dbReference>
<dbReference type="Pfam" id="PF02653">
    <property type="entry name" value="BPD_transp_2"/>
    <property type="match status" value="1"/>
</dbReference>
<dbReference type="InterPro" id="IPR043428">
    <property type="entry name" value="LivM-like"/>
</dbReference>
<comment type="subcellular location">
    <subcellularLocation>
        <location evidence="1">Cell membrane</location>
        <topology evidence="1">Multi-pass membrane protein</topology>
    </subcellularLocation>
</comment>
<evidence type="ECO:0000256" key="5">
    <source>
        <dbReference type="ARBA" id="ARBA00022741"/>
    </source>
</evidence>
<keyword evidence="7 10" id="KW-1133">Transmembrane helix</keyword>
<organism evidence="12 13">
    <name type="scientific">Teichococcus vastitatis</name>
    <dbReference type="NCBI Taxonomy" id="2307076"/>
    <lineage>
        <taxon>Bacteria</taxon>
        <taxon>Pseudomonadati</taxon>
        <taxon>Pseudomonadota</taxon>
        <taxon>Alphaproteobacteria</taxon>
        <taxon>Acetobacterales</taxon>
        <taxon>Roseomonadaceae</taxon>
        <taxon>Roseomonas</taxon>
    </lineage>
</organism>
<keyword evidence="6 12" id="KW-0067">ATP-binding</keyword>
<dbReference type="InterPro" id="IPR027417">
    <property type="entry name" value="P-loop_NTPase"/>
</dbReference>
<dbReference type="SMART" id="SM00382">
    <property type="entry name" value="AAA"/>
    <property type="match status" value="1"/>
</dbReference>
<evidence type="ECO:0000259" key="11">
    <source>
        <dbReference type="PROSITE" id="PS50893"/>
    </source>
</evidence>
<feature type="transmembrane region" description="Helical" evidence="10">
    <location>
        <begin position="35"/>
        <end position="53"/>
    </location>
</feature>
<feature type="transmembrane region" description="Helical" evidence="10">
    <location>
        <begin position="65"/>
        <end position="84"/>
    </location>
</feature>
<feature type="transmembrane region" description="Helical" evidence="10">
    <location>
        <begin position="209"/>
        <end position="233"/>
    </location>
</feature>
<dbReference type="EMBL" id="JALBUU010000028">
    <property type="protein sequence ID" value="MCI0755012.1"/>
    <property type="molecule type" value="Genomic_DNA"/>
</dbReference>
<dbReference type="InterPro" id="IPR003439">
    <property type="entry name" value="ABC_transporter-like_ATP-bd"/>
</dbReference>
<keyword evidence="2" id="KW-0813">Transport</keyword>
<dbReference type="PANTHER" id="PTHR45772">
    <property type="entry name" value="CONSERVED COMPONENT OF ABC TRANSPORTER FOR NATURAL AMINO ACIDS-RELATED"/>
    <property type="match status" value="1"/>
</dbReference>
<evidence type="ECO:0000313" key="13">
    <source>
        <dbReference type="Proteomes" id="UP001201985"/>
    </source>
</evidence>
<dbReference type="CDD" id="cd03219">
    <property type="entry name" value="ABC_Mj1267_LivG_branched"/>
    <property type="match status" value="1"/>
</dbReference>